<feature type="domain" description="Type IV pilin Tt1218-like" evidence="2">
    <location>
        <begin position="64"/>
        <end position="136"/>
    </location>
</feature>
<dbReference type="InterPro" id="IPR054402">
    <property type="entry name" value="Tt1218-like_dom"/>
</dbReference>
<dbReference type="EMBL" id="SSWX01000008">
    <property type="protein sequence ID" value="THJ33950.1"/>
    <property type="molecule type" value="Genomic_DNA"/>
</dbReference>
<evidence type="ECO:0000259" key="2">
    <source>
        <dbReference type="Pfam" id="PF22150"/>
    </source>
</evidence>
<evidence type="ECO:0000313" key="3">
    <source>
        <dbReference type="EMBL" id="THJ33950.1"/>
    </source>
</evidence>
<keyword evidence="1" id="KW-0812">Transmembrane</keyword>
<dbReference type="NCBIfam" id="TIGR02523">
    <property type="entry name" value="type_IV_pilV"/>
    <property type="match status" value="1"/>
</dbReference>
<dbReference type="PROSITE" id="PS00409">
    <property type="entry name" value="PROKAR_NTER_METHYL"/>
    <property type="match status" value="1"/>
</dbReference>
<sequence>MHVIQSMQCKHSIARQQRVQQPLRLGCPQPGLHPIAARQRGMSLIEALVALLIVAFGVLGMLGMQLGILSDTRNSVQRAQAIRMIEDLSERLKSNPGRFSVLSAYALPDWSAPDNAPTYNCSAMVCSAEQQAVWDIQVWRSNVPLGLPGAQAMTFLSQSESSNEANRRQLGVLLAWPYNERAEHAGNAAFSMPFEIVEGSGTAALACPANMICHLAYIQP</sequence>
<dbReference type="Pfam" id="PF07963">
    <property type="entry name" value="N_methyl"/>
    <property type="match status" value="1"/>
</dbReference>
<keyword evidence="1" id="KW-1133">Transmembrane helix</keyword>
<evidence type="ECO:0000313" key="4">
    <source>
        <dbReference type="Proteomes" id="UP000306236"/>
    </source>
</evidence>
<dbReference type="Pfam" id="PF22150">
    <property type="entry name" value="Tt1218-like"/>
    <property type="match status" value="1"/>
</dbReference>
<keyword evidence="1" id="KW-0472">Membrane</keyword>
<reference evidence="3 4" key="1">
    <citation type="submission" date="2019-04" db="EMBL/GenBank/DDBJ databases">
        <title>Lampropedia sp YIM MLB12 draf genome.</title>
        <authorList>
            <person name="Wang Y.-X."/>
        </authorList>
    </citation>
    <scope>NUCLEOTIDE SEQUENCE [LARGE SCALE GENOMIC DNA]</scope>
    <source>
        <strain evidence="3 4">YIM MLB12</strain>
    </source>
</reference>
<accession>A0A4S5BNE8</accession>
<dbReference type="InterPro" id="IPR013362">
    <property type="entry name" value="Pilus_4_PilV"/>
</dbReference>
<comment type="caution">
    <text evidence="3">The sequence shown here is derived from an EMBL/GenBank/DDBJ whole genome shotgun (WGS) entry which is preliminary data.</text>
</comment>
<evidence type="ECO:0000256" key="1">
    <source>
        <dbReference type="SAM" id="Phobius"/>
    </source>
</evidence>
<dbReference type="Proteomes" id="UP000306236">
    <property type="component" value="Unassembled WGS sequence"/>
</dbReference>
<feature type="transmembrane region" description="Helical" evidence="1">
    <location>
        <begin position="47"/>
        <end position="68"/>
    </location>
</feature>
<keyword evidence="4" id="KW-1185">Reference proteome</keyword>
<dbReference type="RefSeq" id="WP_136406058.1">
    <property type="nucleotide sequence ID" value="NZ_SSWX01000008.1"/>
</dbReference>
<name>A0A4S5BNE8_9BURK</name>
<dbReference type="InterPro" id="IPR012902">
    <property type="entry name" value="N_methyl_site"/>
</dbReference>
<dbReference type="OrthoDB" id="8850705at2"/>
<protein>
    <submittedName>
        <fullName evidence="3">Type IV pilus modification protein PilV</fullName>
    </submittedName>
</protein>
<dbReference type="AlphaFoldDB" id="A0A4S5BNE8"/>
<proteinExistence type="predicted"/>
<gene>
    <name evidence="3" type="primary">pilV</name>
    <name evidence="3" type="ORF">E8K88_07575</name>
</gene>
<organism evidence="3 4">
    <name type="scientific">Lampropedia aestuarii</name>
    <dbReference type="NCBI Taxonomy" id="2562762"/>
    <lineage>
        <taxon>Bacteria</taxon>
        <taxon>Pseudomonadati</taxon>
        <taxon>Pseudomonadota</taxon>
        <taxon>Betaproteobacteria</taxon>
        <taxon>Burkholderiales</taxon>
        <taxon>Comamonadaceae</taxon>
        <taxon>Lampropedia</taxon>
    </lineage>
</organism>